<evidence type="ECO:0000256" key="1">
    <source>
        <dbReference type="ARBA" id="ARBA00005679"/>
    </source>
</evidence>
<evidence type="ECO:0000313" key="5">
    <source>
        <dbReference type="EMBL" id="KAG6744289.1"/>
    </source>
</evidence>
<organism evidence="5 6">
    <name type="scientific">Populus tomentosa</name>
    <name type="common">Chinese white poplar</name>
    <dbReference type="NCBI Taxonomy" id="118781"/>
    <lineage>
        <taxon>Eukaryota</taxon>
        <taxon>Viridiplantae</taxon>
        <taxon>Streptophyta</taxon>
        <taxon>Embryophyta</taxon>
        <taxon>Tracheophyta</taxon>
        <taxon>Spermatophyta</taxon>
        <taxon>Magnoliopsida</taxon>
        <taxon>eudicotyledons</taxon>
        <taxon>Gunneridae</taxon>
        <taxon>Pentapetalae</taxon>
        <taxon>rosids</taxon>
        <taxon>fabids</taxon>
        <taxon>Malpighiales</taxon>
        <taxon>Salicaceae</taxon>
        <taxon>Saliceae</taxon>
        <taxon>Populus</taxon>
    </lineage>
</organism>
<comment type="similarity">
    <text evidence="1">Belongs to the GILT family.</text>
</comment>
<protein>
    <submittedName>
        <fullName evidence="5">Uncharacterized protein</fullName>
    </submittedName>
</protein>
<evidence type="ECO:0000256" key="4">
    <source>
        <dbReference type="SAM" id="SignalP"/>
    </source>
</evidence>
<dbReference type="AlphaFoldDB" id="A0A8X8C6E9"/>
<evidence type="ECO:0000256" key="2">
    <source>
        <dbReference type="ARBA" id="ARBA00023180"/>
    </source>
</evidence>
<dbReference type="OrthoDB" id="958254at2759"/>
<reference evidence="5" key="1">
    <citation type="journal article" date="2020" name="bioRxiv">
        <title>Hybrid origin of Populus tomentosa Carr. identified through genome sequencing and phylogenomic analysis.</title>
        <authorList>
            <person name="An X."/>
            <person name="Gao K."/>
            <person name="Chen Z."/>
            <person name="Li J."/>
            <person name="Yang X."/>
            <person name="Yang X."/>
            <person name="Zhou J."/>
            <person name="Guo T."/>
            <person name="Zhao T."/>
            <person name="Huang S."/>
            <person name="Miao D."/>
            <person name="Khan W.U."/>
            <person name="Rao P."/>
            <person name="Ye M."/>
            <person name="Lei B."/>
            <person name="Liao W."/>
            <person name="Wang J."/>
            <person name="Ji L."/>
            <person name="Li Y."/>
            <person name="Guo B."/>
            <person name="Mustafa N.S."/>
            <person name="Li S."/>
            <person name="Yun Q."/>
            <person name="Keller S.R."/>
            <person name="Mao J."/>
            <person name="Zhang R."/>
            <person name="Strauss S.H."/>
        </authorList>
    </citation>
    <scope>NUCLEOTIDE SEQUENCE</scope>
    <source>
        <strain evidence="5">GM15</strain>
        <tissue evidence="5">Leaf</tissue>
    </source>
</reference>
<dbReference type="Pfam" id="PF03227">
    <property type="entry name" value="GILT"/>
    <property type="match status" value="1"/>
</dbReference>
<feature type="transmembrane region" description="Helical" evidence="3">
    <location>
        <begin position="264"/>
        <end position="285"/>
    </location>
</feature>
<proteinExistence type="inferred from homology"/>
<gene>
    <name evidence="5" type="ORF">POTOM_053006</name>
</gene>
<evidence type="ECO:0000256" key="3">
    <source>
        <dbReference type="SAM" id="Phobius"/>
    </source>
</evidence>
<name>A0A8X8C6E9_POPTO</name>
<accession>A0A8X8C6E9</accession>
<feature type="signal peptide" evidence="4">
    <location>
        <begin position="1"/>
        <end position="25"/>
    </location>
</feature>
<dbReference type="GO" id="GO:0016671">
    <property type="term" value="F:oxidoreductase activity, acting on a sulfur group of donors, disulfide as acceptor"/>
    <property type="evidence" value="ECO:0007669"/>
    <property type="project" value="InterPro"/>
</dbReference>
<dbReference type="InterPro" id="IPR004911">
    <property type="entry name" value="Interferon-induced_GILT"/>
</dbReference>
<keyword evidence="4" id="KW-0732">Signal</keyword>
<keyword evidence="2" id="KW-0325">Glycoprotein</keyword>
<dbReference type="Proteomes" id="UP000886885">
    <property type="component" value="Chromosome 16D"/>
</dbReference>
<sequence>MASTKLVFTVIVASFLIFLLPPSHAASHSDFEDIKIPSSMDSQMVNLSVYYEALTPSCATFIIQNLTGVFDDDLITITNLRMVPWGNAHVNETDNTIICQNGRDECFLHKIQACAINVWNDVDKYYALIHCIEFLVIDGTHSDWQSCFNSLGLSEEPILECYNNGTGAKLQALNGYETAHLDPPHVFMPWVVVNNKSLGKISPPISAVHTKAKSSQMPANHPPNSVSSIKEESPIHPYHGWAKNLTFVENNKENSKVSMPESRIVVLFALFLCHISLALAIILILSSETDNVTDGSTPLMRRNLNKMLRFDGVGVHNSINLIHHFTLIAQVSGMRAGSQELVKSGD</sequence>
<evidence type="ECO:0000313" key="6">
    <source>
        <dbReference type="Proteomes" id="UP000886885"/>
    </source>
</evidence>
<keyword evidence="6" id="KW-1185">Reference proteome</keyword>
<keyword evidence="3" id="KW-1133">Transmembrane helix</keyword>
<keyword evidence="3" id="KW-0472">Membrane</keyword>
<keyword evidence="3" id="KW-0812">Transmembrane</keyword>
<dbReference type="EMBL" id="JAAWWB010000032">
    <property type="protein sequence ID" value="KAG6744289.1"/>
    <property type="molecule type" value="Genomic_DNA"/>
</dbReference>
<dbReference type="PANTHER" id="PTHR13234:SF27">
    <property type="entry name" value="GAMMA INTERFERON INDUCIBLE LYSOSOMAL THIOL REDUCTASE"/>
    <property type="match status" value="1"/>
</dbReference>
<dbReference type="PANTHER" id="PTHR13234">
    <property type="entry name" value="GAMMA-INTERFERON INDUCIBLE LYSOSOMAL THIOL REDUCTASE GILT"/>
    <property type="match status" value="1"/>
</dbReference>
<feature type="chain" id="PRO_5036456023" evidence="4">
    <location>
        <begin position="26"/>
        <end position="346"/>
    </location>
</feature>
<comment type="caution">
    <text evidence="5">The sequence shown here is derived from an EMBL/GenBank/DDBJ whole genome shotgun (WGS) entry which is preliminary data.</text>
</comment>